<keyword evidence="6" id="KW-1185">Reference proteome</keyword>
<name>A0ABU3WV53_9NOCA</name>
<evidence type="ECO:0000313" key="6">
    <source>
        <dbReference type="Proteomes" id="UP001275440"/>
    </source>
</evidence>
<dbReference type="InterPro" id="IPR002018">
    <property type="entry name" value="CarbesteraseB"/>
</dbReference>
<accession>A0ABU3WV53</accession>
<organism evidence="5 6">
    <name type="scientific">Rhodococcus zopfii</name>
    <dbReference type="NCBI Taxonomy" id="43772"/>
    <lineage>
        <taxon>Bacteria</taxon>
        <taxon>Bacillati</taxon>
        <taxon>Actinomycetota</taxon>
        <taxon>Actinomycetes</taxon>
        <taxon>Mycobacteriales</taxon>
        <taxon>Nocardiaceae</taxon>
        <taxon>Rhodococcus</taxon>
    </lineage>
</organism>
<dbReference type="PROSITE" id="PS00122">
    <property type="entry name" value="CARBOXYLESTERASE_B_1"/>
    <property type="match status" value="1"/>
</dbReference>
<gene>
    <name evidence="5" type="ORF">F8M49_24675</name>
</gene>
<sequence length="493" mass="52146">MEPIVETTLGRVRGTASGGISLFKGIPYAAPPFGELRFAAPAPAQPWDGVRDALEFGPTAPKPPFAPPLDRLLRDPSIPGEGILNLNVWTPDLEAALPVMVWIHGGAFVNGSSAVPVYDGSAFARDGVVFVSINYRLGAEGFLYLDGAPANRGLLDQVAALRWVRENIAAFGGNPDLVTIAGESAGAMSVTSLLAMPDAEGLFRRAIAQSGAGHAAMSLGTAKRIAAALAESLGIEPTRDGFADIDPDDLVVAQESLSRRILAEPDPQEWGEVAADSMAFEPCVDGTVLPGRPIDRIVAGAASDIDLLIGTNADEYSLFLVPGGVDIGIDEDVLRMMLGAYGLEVETALAAYRASRPDAVPGELLSAVLGDWMFLIPALRIAEARTVQLLSTYVYRFEWPSSLFDGRLGATHALELGFTFDNLAAEGGELLTGPHPPQVLADDMHRAWVSFVSTGGPGWSPYGESRTVMCFGPESGQLEDPGADVRVLWEGIR</sequence>
<dbReference type="Gene3D" id="3.40.50.1820">
    <property type="entry name" value="alpha/beta hydrolase"/>
    <property type="match status" value="1"/>
</dbReference>
<dbReference type="Proteomes" id="UP001275440">
    <property type="component" value="Unassembled WGS sequence"/>
</dbReference>
<dbReference type="InterPro" id="IPR019826">
    <property type="entry name" value="Carboxylesterase_B_AS"/>
</dbReference>
<dbReference type="EMBL" id="WBMO01000005">
    <property type="protein sequence ID" value="MDV2477783.1"/>
    <property type="molecule type" value="Genomic_DNA"/>
</dbReference>
<evidence type="ECO:0000256" key="1">
    <source>
        <dbReference type="ARBA" id="ARBA00005964"/>
    </source>
</evidence>
<evidence type="ECO:0000313" key="5">
    <source>
        <dbReference type="EMBL" id="MDV2477783.1"/>
    </source>
</evidence>
<dbReference type="PANTHER" id="PTHR11559">
    <property type="entry name" value="CARBOXYLESTERASE"/>
    <property type="match status" value="1"/>
</dbReference>
<protein>
    <recommendedName>
        <fullName evidence="3">Carboxylic ester hydrolase</fullName>
        <ecNumber evidence="3">3.1.1.-</ecNumber>
    </recommendedName>
</protein>
<comment type="similarity">
    <text evidence="1 3">Belongs to the type-B carboxylesterase/lipase family.</text>
</comment>
<keyword evidence="2 3" id="KW-0378">Hydrolase</keyword>
<evidence type="ECO:0000256" key="3">
    <source>
        <dbReference type="RuleBase" id="RU361235"/>
    </source>
</evidence>
<dbReference type="InterPro" id="IPR050309">
    <property type="entry name" value="Type-B_Carboxylest/Lipase"/>
</dbReference>
<dbReference type="SUPFAM" id="SSF53474">
    <property type="entry name" value="alpha/beta-Hydrolases"/>
    <property type="match status" value="1"/>
</dbReference>
<dbReference type="Pfam" id="PF00135">
    <property type="entry name" value="COesterase"/>
    <property type="match status" value="1"/>
</dbReference>
<feature type="domain" description="Carboxylesterase type B" evidence="4">
    <location>
        <begin position="2"/>
        <end position="457"/>
    </location>
</feature>
<dbReference type="EC" id="3.1.1.-" evidence="3"/>
<evidence type="ECO:0000256" key="2">
    <source>
        <dbReference type="ARBA" id="ARBA00022801"/>
    </source>
</evidence>
<proteinExistence type="inferred from homology"/>
<reference evidence="5 6" key="1">
    <citation type="submission" date="2019-10" db="EMBL/GenBank/DDBJ databases">
        <title>Draft Genome Assembly of Rhodococcus zopfii DSM44189.</title>
        <authorList>
            <person name="Sutton J.M."/>
            <person name="Akob D.M."/>
            <person name="Bushman T.J."/>
        </authorList>
    </citation>
    <scope>NUCLEOTIDE SEQUENCE [LARGE SCALE GENOMIC DNA]</scope>
    <source>
        <strain evidence="5 6">DSM 44189</strain>
    </source>
</reference>
<dbReference type="InterPro" id="IPR029058">
    <property type="entry name" value="AB_hydrolase_fold"/>
</dbReference>
<evidence type="ECO:0000259" key="4">
    <source>
        <dbReference type="Pfam" id="PF00135"/>
    </source>
</evidence>
<comment type="caution">
    <text evidence="5">The sequence shown here is derived from an EMBL/GenBank/DDBJ whole genome shotgun (WGS) entry which is preliminary data.</text>
</comment>